<keyword evidence="5 7" id="KW-1133">Transmembrane helix</keyword>
<feature type="transmembrane region" description="Helical" evidence="7">
    <location>
        <begin position="334"/>
        <end position="352"/>
    </location>
</feature>
<dbReference type="RefSeq" id="WP_169656693.1">
    <property type="nucleotide sequence ID" value="NZ_JABANE010000023.1"/>
</dbReference>
<dbReference type="PANTHER" id="PTHR33567">
    <property type="entry name" value="CHROMATE ION TRANSPORTER (EUROFUNG)"/>
    <property type="match status" value="1"/>
</dbReference>
<reference evidence="8 9" key="1">
    <citation type="submission" date="2020-04" db="EMBL/GenBank/DDBJ databases">
        <title>Flammeovirga sp. SR4, a novel species isolated from seawater.</title>
        <authorList>
            <person name="Wang X."/>
        </authorList>
    </citation>
    <scope>NUCLEOTIDE SEQUENCE [LARGE SCALE GENOMIC DNA]</scope>
    <source>
        <strain evidence="8 9">ATCC 23126</strain>
    </source>
</reference>
<feature type="transmembrane region" description="Helical" evidence="7">
    <location>
        <begin position="187"/>
        <end position="205"/>
    </location>
</feature>
<comment type="similarity">
    <text evidence="2">Belongs to the chromate ion transporter (CHR) (TC 2.A.51) family.</text>
</comment>
<dbReference type="PANTHER" id="PTHR33567:SF3">
    <property type="entry name" value="CHROMATE ION TRANSPORTER (EUROFUNG)"/>
    <property type="match status" value="1"/>
</dbReference>
<feature type="transmembrane region" description="Helical" evidence="7">
    <location>
        <begin position="274"/>
        <end position="296"/>
    </location>
</feature>
<feature type="transmembrane region" description="Helical" evidence="7">
    <location>
        <begin position="114"/>
        <end position="133"/>
    </location>
</feature>
<dbReference type="PIRSF" id="PIRSF004810">
    <property type="entry name" value="ChrA"/>
    <property type="match status" value="1"/>
</dbReference>
<keyword evidence="6 7" id="KW-0472">Membrane</keyword>
<accession>A0A7X9RU26</accession>
<feature type="transmembrane region" description="Helical" evidence="7">
    <location>
        <begin position="308"/>
        <end position="328"/>
    </location>
</feature>
<feature type="transmembrane region" description="Helical" evidence="7">
    <location>
        <begin position="145"/>
        <end position="175"/>
    </location>
</feature>
<evidence type="ECO:0000256" key="2">
    <source>
        <dbReference type="ARBA" id="ARBA00005262"/>
    </source>
</evidence>
<keyword evidence="3" id="KW-1003">Cell membrane</keyword>
<organism evidence="8 9">
    <name type="scientific">Flammeovirga aprica JL-4</name>
    <dbReference type="NCBI Taxonomy" id="694437"/>
    <lineage>
        <taxon>Bacteria</taxon>
        <taxon>Pseudomonadati</taxon>
        <taxon>Bacteroidota</taxon>
        <taxon>Cytophagia</taxon>
        <taxon>Cytophagales</taxon>
        <taxon>Flammeovirgaceae</taxon>
        <taxon>Flammeovirga</taxon>
    </lineage>
</organism>
<comment type="caution">
    <text evidence="8">The sequence shown here is derived from an EMBL/GenBank/DDBJ whole genome shotgun (WGS) entry which is preliminary data.</text>
</comment>
<dbReference type="GO" id="GO:0005886">
    <property type="term" value="C:plasma membrane"/>
    <property type="evidence" value="ECO:0007669"/>
    <property type="project" value="UniProtKB-SubCell"/>
</dbReference>
<evidence type="ECO:0000256" key="4">
    <source>
        <dbReference type="ARBA" id="ARBA00022692"/>
    </source>
</evidence>
<gene>
    <name evidence="8" type="primary">chrA</name>
    <name evidence="8" type="ORF">HHU12_10485</name>
</gene>
<proteinExistence type="inferred from homology"/>
<name>A0A7X9RU26_9BACT</name>
<dbReference type="Proteomes" id="UP000576082">
    <property type="component" value="Unassembled WGS sequence"/>
</dbReference>
<feature type="transmembrane region" description="Helical" evidence="7">
    <location>
        <begin position="13"/>
        <end position="32"/>
    </location>
</feature>
<dbReference type="Pfam" id="PF02417">
    <property type="entry name" value="Chromate_transp"/>
    <property type="match status" value="2"/>
</dbReference>
<protein>
    <submittedName>
        <fullName evidence="8">Chromate efflux transporter</fullName>
    </submittedName>
</protein>
<sequence>MNNLSKLLEVVTVMFRLGCIAFGGPAAHIAMLEKEVVDKRKWMSNEHFLDLIGATNLIPGPNSTEMTMHVGHERAGFMGLVLGGIAFIFPAVVITGILGWFYTEYGELPNVAPFIVGIKPAVLAIIMGAILKLGKKALKSIEIGILGALTLVASLMGVNEIIALLSTGILGILYFSFKNSNSINKNALLPLLFTSAPLKGIAGVSTSTIFLTFLKVGAVLYGSGYVLFAYLDTELVGNGWLTRQELMDAIAIGQFTPGPVLSTATFVGFQLGGIQGAIMATLGIFLPSFILVLLLNPLIPKLRNSKHVGYFLDAVNIASVAIMVKVLFEMTITSLHSWQSILIAVLSIMITFKFKKVNSMWIILGGSLLGYTLELV</sequence>
<evidence type="ECO:0000256" key="3">
    <source>
        <dbReference type="ARBA" id="ARBA00022475"/>
    </source>
</evidence>
<dbReference type="InterPro" id="IPR014047">
    <property type="entry name" value="Chr_Tranpt_l_chain"/>
</dbReference>
<dbReference type="EMBL" id="JABANE010000023">
    <property type="protein sequence ID" value="NME68387.1"/>
    <property type="molecule type" value="Genomic_DNA"/>
</dbReference>
<comment type="subcellular location">
    <subcellularLocation>
        <location evidence="1">Cell membrane</location>
        <topology evidence="1">Multi-pass membrane protein</topology>
    </subcellularLocation>
</comment>
<evidence type="ECO:0000256" key="7">
    <source>
        <dbReference type="SAM" id="Phobius"/>
    </source>
</evidence>
<dbReference type="AlphaFoldDB" id="A0A7X9RU26"/>
<evidence type="ECO:0000313" key="8">
    <source>
        <dbReference type="EMBL" id="NME68387.1"/>
    </source>
</evidence>
<evidence type="ECO:0000256" key="1">
    <source>
        <dbReference type="ARBA" id="ARBA00004651"/>
    </source>
</evidence>
<keyword evidence="4 7" id="KW-0812">Transmembrane</keyword>
<evidence type="ECO:0000313" key="9">
    <source>
        <dbReference type="Proteomes" id="UP000576082"/>
    </source>
</evidence>
<evidence type="ECO:0000256" key="5">
    <source>
        <dbReference type="ARBA" id="ARBA00022989"/>
    </source>
</evidence>
<keyword evidence="9" id="KW-1185">Reference proteome</keyword>
<feature type="transmembrane region" description="Helical" evidence="7">
    <location>
        <begin position="212"/>
        <end position="231"/>
    </location>
</feature>
<feature type="transmembrane region" description="Helical" evidence="7">
    <location>
        <begin position="75"/>
        <end position="102"/>
    </location>
</feature>
<evidence type="ECO:0000256" key="6">
    <source>
        <dbReference type="ARBA" id="ARBA00023136"/>
    </source>
</evidence>
<dbReference type="GO" id="GO:0015109">
    <property type="term" value="F:chromate transmembrane transporter activity"/>
    <property type="evidence" value="ECO:0007669"/>
    <property type="project" value="InterPro"/>
</dbReference>
<dbReference type="InterPro" id="IPR003370">
    <property type="entry name" value="Chromate_transpt"/>
</dbReference>
<dbReference type="NCBIfam" id="TIGR00937">
    <property type="entry name" value="2A51"/>
    <property type="match status" value="1"/>
</dbReference>